<name>A0A2U7PC19_9VIRU</name>
<evidence type="ECO:0000313" key="1">
    <source>
        <dbReference type="EMBL" id="ASV43904.1"/>
    </source>
</evidence>
<dbReference type="EMBL" id="MF098556">
    <property type="protein sequence ID" value="ASV43904.1"/>
    <property type="molecule type" value="Genomic_DNA"/>
</dbReference>
<organism evidence="1">
    <name type="scientific">Hot spring virus BHS1</name>
    <dbReference type="NCBI Taxonomy" id="2024351"/>
    <lineage>
        <taxon>Viruses</taxon>
    </lineage>
</organism>
<evidence type="ECO:0008006" key="2">
    <source>
        <dbReference type="Google" id="ProtNLM"/>
    </source>
</evidence>
<accession>A0A2U7PC19</accession>
<sequence length="155" mass="17495">MPANSFNRQTAREKLASILSGALSGQVQAVYAYKVKSLIKLGKGPFVTVDSGPIKRVKNKYADSYDNDITLYVTTFVMWSDAESNWTEQNCEDRLDLLEKLIADALLDHKSQAQDATVPWDTIEFESPSTPDTWLEGGKQWWTETFTIRARKING</sequence>
<reference evidence="1" key="1">
    <citation type="submission" date="2017-05" db="EMBL/GenBank/DDBJ databases">
        <title>The virome of a scalding spring: bacteriophages and archaeal viruses share the pool.</title>
        <authorList>
            <person name="Zablocki O.D.J."/>
            <person name="van Zyl L.J."/>
            <person name="Kirby B."/>
            <person name="Trindade M.I."/>
        </authorList>
    </citation>
    <scope>NUCLEOTIDE SEQUENCE</scope>
</reference>
<protein>
    <recommendedName>
        <fullName evidence="2">Tail protein</fullName>
    </recommendedName>
</protein>
<proteinExistence type="predicted"/>